<organism evidence="3 4">
    <name type="scientific">Chlorella ohadii</name>
    <dbReference type="NCBI Taxonomy" id="2649997"/>
    <lineage>
        <taxon>Eukaryota</taxon>
        <taxon>Viridiplantae</taxon>
        <taxon>Chlorophyta</taxon>
        <taxon>core chlorophytes</taxon>
        <taxon>Trebouxiophyceae</taxon>
        <taxon>Chlorellales</taxon>
        <taxon>Chlorellaceae</taxon>
        <taxon>Chlorella clade</taxon>
        <taxon>Chlorella</taxon>
    </lineage>
</organism>
<evidence type="ECO:0000256" key="2">
    <source>
        <dbReference type="SAM" id="Phobius"/>
    </source>
</evidence>
<reference evidence="3" key="1">
    <citation type="submission" date="2020-11" db="EMBL/GenBank/DDBJ databases">
        <title>Chlorella ohadii genome sequencing and assembly.</title>
        <authorList>
            <person name="Murik O."/>
            <person name="Treves H."/>
            <person name="Kedem I."/>
            <person name="Shotland Y."/>
            <person name="Kaplan A."/>
        </authorList>
    </citation>
    <scope>NUCLEOTIDE SEQUENCE</scope>
    <source>
        <strain evidence="3">1</strain>
    </source>
</reference>
<proteinExistence type="predicted"/>
<dbReference type="Proteomes" id="UP001205105">
    <property type="component" value="Unassembled WGS sequence"/>
</dbReference>
<feature type="transmembrane region" description="Helical" evidence="2">
    <location>
        <begin position="207"/>
        <end position="230"/>
    </location>
</feature>
<gene>
    <name evidence="3" type="ORF">COHA_003446</name>
</gene>
<feature type="transmembrane region" description="Helical" evidence="2">
    <location>
        <begin position="236"/>
        <end position="256"/>
    </location>
</feature>
<keyword evidence="4" id="KW-1185">Reference proteome</keyword>
<name>A0AAD5DSL1_9CHLO</name>
<keyword evidence="2" id="KW-1133">Transmembrane helix</keyword>
<keyword evidence="2" id="KW-0812">Transmembrane</keyword>
<evidence type="ECO:0000313" key="3">
    <source>
        <dbReference type="EMBL" id="KAI7842937.1"/>
    </source>
</evidence>
<feature type="transmembrane region" description="Helical" evidence="2">
    <location>
        <begin position="94"/>
        <end position="113"/>
    </location>
</feature>
<dbReference type="EMBL" id="JADXDR010000046">
    <property type="protein sequence ID" value="KAI7842937.1"/>
    <property type="molecule type" value="Genomic_DNA"/>
</dbReference>
<feature type="region of interest" description="Disordered" evidence="1">
    <location>
        <begin position="1"/>
        <end position="28"/>
    </location>
</feature>
<feature type="transmembrane region" description="Helical" evidence="2">
    <location>
        <begin position="173"/>
        <end position="195"/>
    </location>
</feature>
<protein>
    <submittedName>
        <fullName evidence="3">Uncharacterized protein</fullName>
    </submittedName>
</protein>
<evidence type="ECO:0000313" key="4">
    <source>
        <dbReference type="Proteomes" id="UP001205105"/>
    </source>
</evidence>
<comment type="caution">
    <text evidence="3">The sequence shown here is derived from an EMBL/GenBank/DDBJ whole genome shotgun (WGS) entry which is preliminary data.</text>
</comment>
<dbReference type="AlphaFoldDB" id="A0AAD5DSL1"/>
<feature type="transmembrane region" description="Helical" evidence="2">
    <location>
        <begin position="54"/>
        <end position="74"/>
    </location>
</feature>
<feature type="transmembrane region" description="Helical" evidence="2">
    <location>
        <begin position="125"/>
        <end position="153"/>
    </location>
</feature>
<sequence>MVHTRSGAASPAFSRVRGLPPSPQRPQLATKDAAPAALAEMPSPAGAHLRRASFVALACYLAWFVLILGGILAYEGEPILVKSRDLPLHWFDKLFRTLGSALLFALWALRAGAARLLRWDRQAALVFVPAAIYAVQAVLRLIIYQLHVAGYIFTPQRYARDNLSHPPHVMSDHILLASAVHGGLASEALLPLLSWRHAGRGRAFLRAYSAAAAALALLVSAECYFTARYFHPPGEIVLAAVLGLAAFQAPLLWYAARAFVQQHAQRGSGPAAAVTAGAADGSTREHYS</sequence>
<evidence type="ECO:0000256" key="1">
    <source>
        <dbReference type="SAM" id="MobiDB-lite"/>
    </source>
</evidence>
<accession>A0AAD5DSL1</accession>
<keyword evidence="2" id="KW-0472">Membrane</keyword>